<comment type="caution">
    <text evidence="1">The sequence shown here is derived from an EMBL/GenBank/DDBJ whole genome shotgun (WGS) entry which is preliminary data.</text>
</comment>
<dbReference type="AlphaFoldDB" id="A0AAW1HXL6"/>
<sequence length="146" mass="16616">MLRCWANIQPVAIASSIQGETSINKIGIDFILCYIVAENLKKNDDDVLEVAAEDLLHPMERPTKEKTQVNTTALVKSVKRNKHTLYGMMETITNAVNTREERRERRHEEALSARNRAIDVFSEKMDALLATLRKNKVKTICCNVCN</sequence>
<accession>A0AAW1HXL6</accession>
<gene>
    <name evidence="1" type="ORF">QE152_g38573</name>
</gene>
<organism evidence="1 2">
    <name type="scientific">Popillia japonica</name>
    <name type="common">Japanese beetle</name>
    <dbReference type="NCBI Taxonomy" id="7064"/>
    <lineage>
        <taxon>Eukaryota</taxon>
        <taxon>Metazoa</taxon>
        <taxon>Ecdysozoa</taxon>
        <taxon>Arthropoda</taxon>
        <taxon>Hexapoda</taxon>
        <taxon>Insecta</taxon>
        <taxon>Pterygota</taxon>
        <taxon>Neoptera</taxon>
        <taxon>Endopterygota</taxon>
        <taxon>Coleoptera</taxon>
        <taxon>Polyphaga</taxon>
        <taxon>Scarabaeiformia</taxon>
        <taxon>Scarabaeidae</taxon>
        <taxon>Rutelinae</taxon>
        <taxon>Popillia</taxon>
    </lineage>
</organism>
<dbReference type="Proteomes" id="UP001458880">
    <property type="component" value="Unassembled WGS sequence"/>
</dbReference>
<evidence type="ECO:0000313" key="1">
    <source>
        <dbReference type="EMBL" id="KAK9681104.1"/>
    </source>
</evidence>
<proteinExistence type="predicted"/>
<protein>
    <submittedName>
        <fullName evidence="1">Uncharacterized protein</fullName>
    </submittedName>
</protein>
<reference evidence="1 2" key="1">
    <citation type="journal article" date="2024" name="BMC Genomics">
        <title>De novo assembly and annotation of Popillia japonica's genome with initial clues to its potential as an invasive pest.</title>
        <authorList>
            <person name="Cucini C."/>
            <person name="Boschi S."/>
            <person name="Funari R."/>
            <person name="Cardaioli E."/>
            <person name="Iannotti N."/>
            <person name="Marturano G."/>
            <person name="Paoli F."/>
            <person name="Bruttini M."/>
            <person name="Carapelli A."/>
            <person name="Frati F."/>
            <person name="Nardi F."/>
        </authorList>
    </citation>
    <scope>NUCLEOTIDE SEQUENCE [LARGE SCALE GENOMIC DNA]</scope>
    <source>
        <strain evidence="1">DMR45628</strain>
    </source>
</reference>
<name>A0AAW1HXL6_POPJA</name>
<evidence type="ECO:0000313" key="2">
    <source>
        <dbReference type="Proteomes" id="UP001458880"/>
    </source>
</evidence>
<keyword evidence="2" id="KW-1185">Reference proteome</keyword>
<dbReference type="EMBL" id="JASPKY010000846">
    <property type="protein sequence ID" value="KAK9681104.1"/>
    <property type="molecule type" value="Genomic_DNA"/>
</dbReference>